<keyword evidence="3 4" id="KW-0413">Isomerase</keyword>
<comment type="function">
    <text evidence="4">Formation of pseudouridine at positions 38, 39 and 40 in the anticodon stem and loop of transfer RNAs.</text>
</comment>
<reference evidence="9 10" key="1">
    <citation type="submission" date="2017-04" db="EMBL/GenBank/DDBJ databases">
        <authorList>
            <person name="Afonso C.L."/>
            <person name="Miller P.J."/>
            <person name="Scott M.A."/>
            <person name="Spackman E."/>
            <person name="Goraichik I."/>
            <person name="Dimitrov K.M."/>
            <person name="Suarez D.L."/>
            <person name="Swayne D.E."/>
        </authorList>
    </citation>
    <scope>NUCLEOTIDE SEQUENCE [LARGE SCALE GENOMIC DNA]</scope>
    <source>
        <strain evidence="9 10">ToBE</strain>
    </source>
</reference>
<dbReference type="InterPro" id="IPR020095">
    <property type="entry name" value="PsdUridine_synth_TruA_C"/>
</dbReference>
<evidence type="ECO:0000256" key="6">
    <source>
        <dbReference type="PIRSR" id="PIRSR001430-2"/>
    </source>
</evidence>
<dbReference type="OrthoDB" id="9811823at2"/>
<evidence type="ECO:0000256" key="5">
    <source>
        <dbReference type="PIRSR" id="PIRSR001430-1"/>
    </source>
</evidence>
<evidence type="ECO:0000256" key="3">
    <source>
        <dbReference type="ARBA" id="ARBA00023235"/>
    </source>
</evidence>
<organism evidence="9 10">
    <name type="scientific">Thermanaeromonas toyohensis ToBE</name>
    <dbReference type="NCBI Taxonomy" id="698762"/>
    <lineage>
        <taxon>Bacteria</taxon>
        <taxon>Bacillati</taxon>
        <taxon>Bacillota</taxon>
        <taxon>Clostridia</taxon>
        <taxon>Neomoorellales</taxon>
        <taxon>Neomoorellaceae</taxon>
        <taxon>Thermanaeromonas</taxon>
    </lineage>
</organism>
<dbReference type="GO" id="GO:0003723">
    <property type="term" value="F:RNA binding"/>
    <property type="evidence" value="ECO:0007669"/>
    <property type="project" value="InterPro"/>
</dbReference>
<dbReference type="InterPro" id="IPR001406">
    <property type="entry name" value="PsdUridine_synth_TruA"/>
</dbReference>
<protein>
    <recommendedName>
        <fullName evidence="4">tRNA pseudouridine synthase A</fullName>
        <ecNumber evidence="4">5.4.99.12</ecNumber>
    </recommendedName>
    <alternativeName>
        <fullName evidence="4">tRNA pseudouridine(38-40) synthase</fullName>
    </alternativeName>
    <alternativeName>
        <fullName evidence="4">tRNA pseudouridylate synthase I</fullName>
    </alternativeName>
    <alternativeName>
        <fullName evidence="4">tRNA-uridine isomerase I</fullName>
    </alternativeName>
</protein>
<feature type="domain" description="Pseudouridine synthase I TruA alpha/beta" evidence="8">
    <location>
        <begin position="9"/>
        <end position="105"/>
    </location>
</feature>
<sequence length="246" mass="27622">MRYLKITLAYEGTAYAGWQVQPGTHGPTIQGKVEEALASLTGERIRVVAAGRTDAGVHARGQVISFATHSRIPVDRWPWALNSVLPEDIIALEAVEVGPDFHARFSAKSKTYRYTIDNGIFPDVFQRRFAWHVRHPLDLQAMERAALYLKGRHDFRSFAAAGRPVKSFEREIKDVCWLKEGPFIHFDITADGFLYHMVRIIVGTLVEIGLGRRQPEDMGIILASRKRSLAGPTAPAHGLCLMRVDY</sequence>
<gene>
    <name evidence="4" type="primary">truA</name>
    <name evidence="9" type="ORF">SAMN00808754_0091</name>
</gene>
<dbReference type="PANTHER" id="PTHR11142:SF0">
    <property type="entry name" value="TRNA PSEUDOURIDINE SYNTHASE-LIKE 1"/>
    <property type="match status" value="1"/>
</dbReference>
<dbReference type="RefSeq" id="WP_084663005.1">
    <property type="nucleotide sequence ID" value="NZ_LT838272.1"/>
</dbReference>
<dbReference type="CDD" id="cd02570">
    <property type="entry name" value="PseudoU_synth_EcTruA"/>
    <property type="match status" value="1"/>
</dbReference>
<dbReference type="Proteomes" id="UP000192569">
    <property type="component" value="Chromosome I"/>
</dbReference>
<dbReference type="Gene3D" id="3.30.70.580">
    <property type="entry name" value="Pseudouridine synthase I, catalytic domain, N-terminal subdomain"/>
    <property type="match status" value="1"/>
</dbReference>
<evidence type="ECO:0000256" key="4">
    <source>
        <dbReference type="HAMAP-Rule" id="MF_00171"/>
    </source>
</evidence>
<evidence type="ECO:0000256" key="1">
    <source>
        <dbReference type="ARBA" id="ARBA00009375"/>
    </source>
</evidence>
<dbReference type="InterPro" id="IPR020097">
    <property type="entry name" value="PsdUridine_synth_TruA_a/b_dom"/>
</dbReference>
<name>A0A1W1V7J2_9FIRM</name>
<feature type="domain" description="Pseudouridine synthase I TruA alpha/beta" evidence="8">
    <location>
        <begin position="145"/>
        <end position="246"/>
    </location>
</feature>
<comment type="caution">
    <text evidence="4">Lacks conserved residue(s) required for the propagation of feature annotation.</text>
</comment>
<accession>A0A1W1V7J2</accession>
<dbReference type="PIRSF" id="PIRSF001430">
    <property type="entry name" value="tRNA_psdUrid_synth"/>
    <property type="match status" value="1"/>
</dbReference>
<dbReference type="Gene3D" id="3.30.70.660">
    <property type="entry name" value="Pseudouridine synthase I, catalytic domain, C-terminal subdomain"/>
    <property type="match status" value="1"/>
</dbReference>
<dbReference type="GO" id="GO:0031119">
    <property type="term" value="P:tRNA pseudouridine synthesis"/>
    <property type="evidence" value="ECO:0007669"/>
    <property type="project" value="UniProtKB-UniRule"/>
</dbReference>
<evidence type="ECO:0000256" key="2">
    <source>
        <dbReference type="ARBA" id="ARBA00022694"/>
    </source>
</evidence>
<comment type="subunit">
    <text evidence="4">Homodimer.</text>
</comment>
<evidence type="ECO:0000259" key="8">
    <source>
        <dbReference type="Pfam" id="PF01416"/>
    </source>
</evidence>
<dbReference type="InterPro" id="IPR020094">
    <property type="entry name" value="TruA/RsuA/RluB/E/F_N"/>
</dbReference>
<dbReference type="EMBL" id="LT838272">
    <property type="protein sequence ID" value="SMB88964.1"/>
    <property type="molecule type" value="Genomic_DNA"/>
</dbReference>
<dbReference type="NCBIfam" id="TIGR00071">
    <property type="entry name" value="hisT_truA"/>
    <property type="match status" value="1"/>
</dbReference>
<evidence type="ECO:0000256" key="7">
    <source>
        <dbReference type="RuleBase" id="RU003792"/>
    </source>
</evidence>
<dbReference type="FunFam" id="3.30.70.580:FF:000001">
    <property type="entry name" value="tRNA pseudouridine synthase A"/>
    <property type="match status" value="1"/>
</dbReference>
<feature type="binding site" evidence="4 6">
    <location>
        <position position="112"/>
    </location>
    <ligand>
        <name>substrate</name>
    </ligand>
</feature>
<dbReference type="InterPro" id="IPR020103">
    <property type="entry name" value="PsdUridine_synth_cat_dom_sf"/>
</dbReference>
<proteinExistence type="inferred from homology"/>
<evidence type="ECO:0000313" key="9">
    <source>
        <dbReference type="EMBL" id="SMB88964.1"/>
    </source>
</evidence>
<dbReference type="STRING" id="698762.SAMN00808754_0091"/>
<dbReference type="AlphaFoldDB" id="A0A1W1V7J2"/>
<comment type="similarity">
    <text evidence="1 4 7">Belongs to the tRNA pseudouridine synthase TruA family.</text>
</comment>
<dbReference type="HAMAP" id="MF_00171">
    <property type="entry name" value="TruA"/>
    <property type="match status" value="1"/>
</dbReference>
<keyword evidence="2 4" id="KW-0819">tRNA processing</keyword>
<feature type="active site" description="Nucleophile" evidence="4 5">
    <location>
        <position position="54"/>
    </location>
</feature>
<evidence type="ECO:0000313" key="10">
    <source>
        <dbReference type="Proteomes" id="UP000192569"/>
    </source>
</evidence>
<dbReference type="SUPFAM" id="SSF55120">
    <property type="entry name" value="Pseudouridine synthase"/>
    <property type="match status" value="1"/>
</dbReference>
<dbReference type="PANTHER" id="PTHR11142">
    <property type="entry name" value="PSEUDOURIDYLATE SYNTHASE"/>
    <property type="match status" value="1"/>
</dbReference>
<dbReference type="Pfam" id="PF01416">
    <property type="entry name" value="PseudoU_synth_1"/>
    <property type="match status" value="2"/>
</dbReference>
<keyword evidence="10" id="KW-1185">Reference proteome</keyword>
<dbReference type="GO" id="GO:0160147">
    <property type="term" value="F:tRNA pseudouridine(38-40) synthase activity"/>
    <property type="evidence" value="ECO:0007669"/>
    <property type="project" value="UniProtKB-EC"/>
</dbReference>
<dbReference type="EC" id="5.4.99.12" evidence="4"/>
<comment type="catalytic activity">
    <reaction evidence="4 7">
        <text>uridine(38/39/40) in tRNA = pseudouridine(38/39/40) in tRNA</text>
        <dbReference type="Rhea" id="RHEA:22376"/>
        <dbReference type="Rhea" id="RHEA-COMP:10085"/>
        <dbReference type="Rhea" id="RHEA-COMP:10087"/>
        <dbReference type="ChEBI" id="CHEBI:65314"/>
        <dbReference type="ChEBI" id="CHEBI:65315"/>
        <dbReference type="EC" id="5.4.99.12"/>
    </reaction>
</comment>